<keyword evidence="1" id="KW-0233">DNA recombination</keyword>
<keyword evidence="4" id="KW-1185">Reference proteome</keyword>
<accession>A0A2C9D2K5</accession>
<gene>
    <name evidence="3" type="ORF">HDIA_1026</name>
</gene>
<dbReference type="EMBL" id="LT960614">
    <property type="protein sequence ID" value="SON54567.1"/>
    <property type="molecule type" value="Genomic_DNA"/>
</dbReference>
<dbReference type="KEGG" id="hdi:HDIA_1026"/>
<sequence>MRTDAETILVTSYGKPFSEKSLTGRMADWTRAAGLEPGCILHDLRKTLGQRMADAGATSRQAMAILGHDDIEHAELYSREADSLLLSVDAKEKVVNLFARG</sequence>
<dbReference type="RefSeq" id="WP_425432924.1">
    <property type="nucleotide sequence ID" value="NZ_LT960614.1"/>
</dbReference>
<dbReference type="InterPro" id="IPR011010">
    <property type="entry name" value="DNA_brk_join_enz"/>
</dbReference>
<dbReference type="GO" id="GO:0003677">
    <property type="term" value="F:DNA binding"/>
    <property type="evidence" value="ECO:0007669"/>
    <property type="project" value="InterPro"/>
</dbReference>
<dbReference type="Gene3D" id="1.10.443.10">
    <property type="entry name" value="Intergrase catalytic core"/>
    <property type="match status" value="1"/>
</dbReference>
<feature type="domain" description="Tyr recombinase" evidence="2">
    <location>
        <begin position="1"/>
        <end position="90"/>
    </location>
</feature>
<dbReference type="AlphaFoldDB" id="A0A2C9D2K5"/>
<dbReference type="Proteomes" id="UP000223606">
    <property type="component" value="Chromosome 1"/>
</dbReference>
<evidence type="ECO:0000313" key="3">
    <source>
        <dbReference type="EMBL" id="SON54567.1"/>
    </source>
</evidence>
<dbReference type="GO" id="GO:0006310">
    <property type="term" value="P:DNA recombination"/>
    <property type="evidence" value="ECO:0007669"/>
    <property type="project" value="UniProtKB-KW"/>
</dbReference>
<name>A0A2C9D2K5_9HYPH</name>
<evidence type="ECO:0000256" key="1">
    <source>
        <dbReference type="ARBA" id="ARBA00023172"/>
    </source>
</evidence>
<reference evidence="4" key="1">
    <citation type="submission" date="2017-09" db="EMBL/GenBank/DDBJ databases">
        <title>Genome sequence of Nannocystis excedens DSM 71.</title>
        <authorList>
            <person name="Blom J."/>
        </authorList>
    </citation>
    <scope>NUCLEOTIDE SEQUENCE [LARGE SCALE GENOMIC DNA]</scope>
    <source>
        <strain evidence="4">type strain: E19</strain>
    </source>
</reference>
<dbReference type="GO" id="GO:0015074">
    <property type="term" value="P:DNA integration"/>
    <property type="evidence" value="ECO:0007669"/>
    <property type="project" value="InterPro"/>
</dbReference>
<dbReference type="InterPro" id="IPR013762">
    <property type="entry name" value="Integrase-like_cat_sf"/>
</dbReference>
<evidence type="ECO:0000259" key="2">
    <source>
        <dbReference type="PROSITE" id="PS51898"/>
    </source>
</evidence>
<protein>
    <submittedName>
        <fullName evidence="3">Site-specific tyrosine recombinase XerC</fullName>
    </submittedName>
</protein>
<dbReference type="PROSITE" id="PS51898">
    <property type="entry name" value="TYR_RECOMBINASE"/>
    <property type="match status" value="1"/>
</dbReference>
<proteinExistence type="predicted"/>
<dbReference type="InterPro" id="IPR002104">
    <property type="entry name" value="Integrase_catalytic"/>
</dbReference>
<evidence type="ECO:0000313" key="4">
    <source>
        <dbReference type="Proteomes" id="UP000223606"/>
    </source>
</evidence>
<organism evidence="3 4">
    <name type="scientific">Hartmannibacter diazotrophicus</name>
    <dbReference type="NCBI Taxonomy" id="1482074"/>
    <lineage>
        <taxon>Bacteria</taxon>
        <taxon>Pseudomonadati</taxon>
        <taxon>Pseudomonadota</taxon>
        <taxon>Alphaproteobacteria</taxon>
        <taxon>Hyphomicrobiales</taxon>
        <taxon>Pleomorphomonadaceae</taxon>
        <taxon>Hartmannibacter</taxon>
    </lineage>
</organism>
<dbReference type="Pfam" id="PF00589">
    <property type="entry name" value="Phage_integrase"/>
    <property type="match status" value="1"/>
</dbReference>
<dbReference type="SUPFAM" id="SSF56349">
    <property type="entry name" value="DNA breaking-rejoining enzymes"/>
    <property type="match status" value="1"/>
</dbReference>